<feature type="domain" description="Pyridoxamine 5'-phosphate oxidase N-terminal" evidence="16">
    <location>
        <begin position="92"/>
        <end position="208"/>
    </location>
</feature>
<dbReference type="Pfam" id="PF01243">
    <property type="entry name" value="PNPOx_N"/>
    <property type="match status" value="1"/>
</dbReference>
<protein>
    <recommendedName>
        <fullName evidence="14">Pyridoxine-5'-phosphate oxidase</fullName>
        <ecNumber evidence="7">1.4.3.5</ecNumber>
    </recommendedName>
    <alternativeName>
        <fullName evidence="15">Pyridoxamine-phosphate oxidase</fullName>
    </alternativeName>
</protein>
<dbReference type="EC" id="1.4.3.5" evidence="7"/>
<comment type="similarity">
    <text evidence="5">Belongs to the pyridoxamine 5'-phosphate oxidase family.</text>
</comment>
<keyword evidence="9" id="KW-0288">FMN</keyword>
<feature type="domain" description="Pyridoxine 5'-phosphate oxidase dimerisation C-terminal" evidence="17">
    <location>
        <begin position="225"/>
        <end position="281"/>
    </location>
</feature>
<reference evidence="19" key="1">
    <citation type="submission" date="2022-11" db="UniProtKB">
        <authorList>
            <consortium name="WormBaseParasite"/>
        </authorList>
    </citation>
    <scope>IDENTIFICATION</scope>
</reference>
<dbReference type="InterPro" id="IPR011576">
    <property type="entry name" value="Pyridox_Oxase_N"/>
</dbReference>
<evidence type="ECO:0000259" key="16">
    <source>
        <dbReference type="Pfam" id="PF01243"/>
    </source>
</evidence>
<evidence type="ECO:0000256" key="14">
    <source>
        <dbReference type="ARBA" id="ARBA00073441"/>
    </source>
</evidence>
<dbReference type="HAMAP" id="MF_01629">
    <property type="entry name" value="PdxH"/>
    <property type="match status" value="1"/>
</dbReference>
<sequence>MTRHLVGRRSLYCFSRAALAQKTQTHSFPMSNQAIVNGVKSDTVKVDLSDLRKEYHVVTSNGPNEFESVGYLDPIRKFEEWFSEAKEKCHTYEEANAVALSTCTREGRPSCRMVLLKAFGTSGFKFFTNYESRKALEIAENPSVSMLCYWPTLNRQVRIEGRVEKLSDAESLEYWNKRPPKSQASAFASAQSRPMKCRKEIEDKIAQINREFVDKSEPIPKPSNWGGYILIPDDMEFWEGRECRQHDRIRFRKKTSLDEQTFESGLFREAENGWFYQHLQP</sequence>
<dbReference type="Gene3D" id="2.30.110.10">
    <property type="entry name" value="Electron Transport, Fmn-binding Protein, Chain A"/>
    <property type="match status" value="1"/>
</dbReference>
<dbReference type="WBParaSite" id="nRc.2.0.1.t33661-RA">
    <property type="protein sequence ID" value="nRc.2.0.1.t33661-RA"/>
    <property type="gene ID" value="nRc.2.0.1.g33661"/>
</dbReference>
<comment type="catalytic activity">
    <reaction evidence="12">
        <text>pyridoxamine 5'-phosphate + O2 + H2O = pyridoxal 5'-phosphate + H2O2 + NH4(+)</text>
        <dbReference type="Rhea" id="RHEA:15817"/>
        <dbReference type="ChEBI" id="CHEBI:15377"/>
        <dbReference type="ChEBI" id="CHEBI:15379"/>
        <dbReference type="ChEBI" id="CHEBI:16240"/>
        <dbReference type="ChEBI" id="CHEBI:28938"/>
        <dbReference type="ChEBI" id="CHEBI:58451"/>
        <dbReference type="ChEBI" id="CHEBI:597326"/>
        <dbReference type="EC" id="1.4.3.5"/>
    </reaction>
    <physiologicalReaction direction="left-to-right" evidence="12">
        <dbReference type="Rhea" id="RHEA:15818"/>
    </physiologicalReaction>
</comment>
<evidence type="ECO:0000313" key="18">
    <source>
        <dbReference type="Proteomes" id="UP000887565"/>
    </source>
</evidence>
<organism evidence="18 19">
    <name type="scientific">Romanomermis culicivorax</name>
    <name type="common">Nematode worm</name>
    <dbReference type="NCBI Taxonomy" id="13658"/>
    <lineage>
        <taxon>Eukaryota</taxon>
        <taxon>Metazoa</taxon>
        <taxon>Ecdysozoa</taxon>
        <taxon>Nematoda</taxon>
        <taxon>Enoplea</taxon>
        <taxon>Dorylaimia</taxon>
        <taxon>Mermithida</taxon>
        <taxon>Mermithoidea</taxon>
        <taxon>Mermithidae</taxon>
        <taxon>Romanomermis</taxon>
    </lineage>
</organism>
<evidence type="ECO:0000256" key="15">
    <source>
        <dbReference type="ARBA" id="ARBA00077914"/>
    </source>
</evidence>
<evidence type="ECO:0000256" key="8">
    <source>
        <dbReference type="ARBA" id="ARBA00022630"/>
    </source>
</evidence>
<dbReference type="GO" id="GO:0010181">
    <property type="term" value="F:FMN binding"/>
    <property type="evidence" value="ECO:0007669"/>
    <property type="project" value="InterPro"/>
</dbReference>
<comment type="catalytic activity">
    <reaction evidence="13">
        <text>pyridoxine 5'-phosphate + O2 = pyridoxal 5'-phosphate + H2O2</text>
        <dbReference type="Rhea" id="RHEA:15149"/>
        <dbReference type="ChEBI" id="CHEBI:15379"/>
        <dbReference type="ChEBI" id="CHEBI:16240"/>
        <dbReference type="ChEBI" id="CHEBI:58589"/>
        <dbReference type="ChEBI" id="CHEBI:597326"/>
        <dbReference type="EC" id="1.4.3.5"/>
    </reaction>
    <physiologicalReaction direction="left-to-right" evidence="13">
        <dbReference type="Rhea" id="RHEA:15150"/>
    </physiologicalReaction>
</comment>
<evidence type="ECO:0000256" key="11">
    <source>
        <dbReference type="ARBA" id="ARBA00023096"/>
    </source>
</evidence>
<evidence type="ECO:0000256" key="4">
    <source>
        <dbReference type="ARBA" id="ARBA00005037"/>
    </source>
</evidence>
<comment type="function">
    <text evidence="2">Catalyzes the oxidation of either pyridoxine 5'-phosphate (PNP) or pyridoxamine 5'-phosphate (PMP) into pyridoxal 5'-phosphate (PLP).</text>
</comment>
<dbReference type="FunFam" id="2.30.110.10:FF:000020">
    <property type="entry name" value="PNPO isoform 11"/>
    <property type="match status" value="1"/>
</dbReference>
<dbReference type="InterPro" id="IPR000659">
    <property type="entry name" value="Pyridox_Oxase"/>
</dbReference>
<comment type="pathway">
    <text evidence="4">Cofactor metabolism; pyridoxal 5'-phosphate salvage; pyridoxal 5'-phosphate from pyridoxine 5'-phosphate: step 1/1.</text>
</comment>
<dbReference type="OMA" id="LYEANAM"/>
<evidence type="ECO:0000256" key="9">
    <source>
        <dbReference type="ARBA" id="ARBA00022643"/>
    </source>
</evidence>
<dbReference type="InterPro" id="IPR019576">
    <property type="entry name" value="Pyridoxamine_oxidase_dimer_C"/>
</dbReference>
<evidence type="ECO:0000259" key="17">
    <source>
        <dbReference type="Pfam" id="PF10590"/>
    </source>
</evidence>
<dbReference type="PANTHER" id="PTHR10851:SF0">
    <property type="entry name" value="PYRIDOXINE-5'-PHOSPHATE OXIDASE"/>
    <property type="match status" value="1"/>
</dbReference>
<dbReference type="InterPro" id="IPR012349">
    <property type="entry name" value="Split_barrel_FMN-bd"/>
</dbReference>
<keyword evidence="18" id="KW-1185">Reference proteome</keyword>
<comment type="cofactor">
    <cofactor evidence="1">
        <name>FMN</name>
        <dbReference type="ChEBI" id="CHEBI:58210"/>
    </cofactor>
</comment>
<evidence type="ECO:0000256" key="12">
    <source>
        <dbReference type="ARBA" id="ARBA00050530"/>
    </source>
</evidence>
<evidence type="ECO:0000313" key="19">
    <source>
        <dbReference type="WBParaSite" id="nRc.2.0.1.t33661-RA"/>
    </source>
</evidence>
<dbReference type="GO" id="GO:0008615">
    <property type="term" value="P:pyridoxine biosynthetic process"/>
    <property type="evidence" value="ECO:0007669"/>
    <property type="project" value="UniProtKB-KW"/>
</dbReference>
<dbReference type="GO" id="GO:0004733">
    <property type="term" value="F:pyridoxamine phosphate oxidase activity"/>
    <property type="evidence" value="ECO:0007669"/>
    <property type="project" value="UniProtKB-EC"/>
</dbReference>
<evidence type="ECO:0000256" key="3">
    <source>
        <dbReference type="ARBA" id="ARBA00004738"/>
    </source>
</evidence>
<dbReference type="NCBIfam" id="NF004231">
    <property type="entry name" value="PRK05679.1"/>
    <property type="match status" value="1"/>
</dbReference>
<keyword evidence="8" id="KW-0285">Flavoprotein</keyword>
<keyword evidence="10" id="KW-0560">Oxidoreductase</keyword>
<evidence type="ECO:0000256" key="10">
    <source>
        <dbReference type="ARBA" id="ARBA00023002"/>
    </source>
</evidence>
<proteinExistence type="inferred from homology"/>
<evidence type="ECO:0000256" key="7">
    <source>
        <dbReference type="ARBA" id="ARBA00012801"/>
    </source>
</evidence>
<accession>A0A915K4M1</accession>
<dbReference type="Proteomes" id="UP000887565">
    <property type="component" value="Unplaced"/>
</dbReference>
<dbReference type="AlphaFoldDB" id="A0A915K4M1"/>
<evidence type="ECO:0000256" key="6">
    <source>
        <dbReference type="ARBA" id="ARBA00011738"/>
    </source>
</evidence>
<evidence type="ECO:0000256" key="2">
    <source>
        <dbReference type="ARBA" id="ARBA00003691"/>
    </source>
</evidence>
<keyword evidence="11" id="KW-0664">Pyridoxine biosynthesis</keyword>
<comment type="subunit">
    <text evidence="6">Homodimer.</text>
</comment>
<dbReference type="PANTHER" id="PTHR10851">
    <property type="entry name" value="PYRIDOXINE-5-PHOSPHATE OXIDASE"/>
    <property type="match status" value="1"/>
</dbReference>
<evidence type="ECO:0000256" key="5">
    <source>
        <dbReference type="ARBA" id="ARBA00007301"/>
    </source>
</evidence>
<dbReference type="Pfam" id="PF10590">
    <property type="entry name" value="PNP_phzG_C"/>
    <property type="match status" value="1"/>
</dbReference>
<name>A0A915K4M1_ROMCU</name>
<dbReference type="SUPFAM" id="SSF50475">
    <property type="entry name" value="FMN-binding split barrel"/>
    <property type="match status" value="1"/>
</dbReference>
<dbReference type="NCBIfam" id="TIGR00558">
    <property type="entry name" value="pdxH"/>
    <property type="match status" value="1"/>
</dbReference>
<evidence type="ECO:0000256" key="13">
    <source>
        <dbReference type="ARBA" id="ARBA00052947"/>
    </source>
</evidence>
<comment type="pathway">
    <text evidence="3">Cofactor metabolism; pyridoxal 5'-phosphate salvage; pyridoxal 5'-phosphate from pyridoxamine 5'-phosphate: step 1/1.</text>
</comment>
<evidence type="ECO:0000256" key="1">
    <source>
        <dbReference type="ARBA" id="ARBA00001917"/>
    </source>
</evidence>